<dbReference type="GO" id="GO:0009236">
    <property type="term" value="P:cobalamin biosynthetic process"/>
    <property type="evidence" value="ECO:0007669"/>
    <property type="project" value="UniProtKB-UniRule"/>
</dbReference>
<dbReference type="HAMAP" id="MF_00024">
    <property type="entry name" value="CobD_CbiB"/>
    <property type="match status" value="1"/>
</dbReference>
<comment type="similarity">
    <text evidence="3 9">Belongs to the CobD/CbiB family.</text>
</comment>
<dbReference type="Proteomes" id="UP000515570">
    <property type="component" value="Chromosome"/>
</dbReference>
<dbReference type="GO" id="GO:0048472">
    <property type="term" value="F:threonine-phosphate decarboxylase activity"/>
    <property type="evidence" value="ECO:0007669"/>
    <property type="project" value="InterPro"/>
</dbReference>
<name>A0A7G5FEA0_9CORY</name>
<keyword evidence="7 9" id="KW-1133">Transmembrane helix</keyword>
<reference evidence="10 11" key="1">
    <citation type="submission" date="2020-07" db="EMBL/GenBank/DDBJ databases">
        <title>non toxigenic Corynebacterium sp. nov from a clinical source.</title>
        <authorList>
            <person name="Bernier A.-M."/>
            <person name="Bernard K."/>
        </authorList>
    </citation>
    <scope>NUCLEOTIDE SEQUENCE [LARGE SCALE GENOMIC DNA]</scope>
    <source>
        <strain evidence="11">NML 93-0612</strain>
    </source>
</reference>
<dbReference type="NCBIfam" id="TIGR00380">
    <property type="entry name" value="cobal_cbiB"/>
    <property type="match status" value="1"/>
</dbReference>
<dbReference type="GO" id="GO:0005886">
    <property type="term" value="C:plasma membrane"/>
    <property type="evidence" value="ECO:0007669"/>
    <property type="project" value="UniProtKB-SubCell"/>
</dbReference>
<dbReference type="PANTHER" id="PTHR34308:SF1">
    <property type="entry name" value="COBALAMIN BIOSYNTHESIS PROTEIN CBIB"/>
    <property type="match status" value="1"/>
</dbReference>
<evidence type="ECO:0000256" key="6">
    <source>
        <dbReference type="ARBA" id="ARBA00022692"/>
    </source>
</evidence>
<comment type="subcellular location">
    <subcellularLocation>
        <location evidence="1 9">Cell membrane</location>
        <topology evidence="1 9">Multi-pass membrane protein</topology>
    </subcellularLocation>
</comment>
<dbReference type="PANTHER" id="PTHR34308">
    <property type="entry name" value="COBALAMIN BIOSYNTHESIS PROTEIN CBIB"/>
    <property type="match status" value="1"/>
</dbReference>
<evidence type="ECO:0000256" key="2">
    <source>
        <dbReference type="ARBA" id="ARBA00004953"/>
    </source>
</evidence>
<evidence type="ECO:0000256" key="9">
    <source>
        <dbReference type="HAMAP-Rule" id="MF_00024"/>
    </source>
</evidence>
<dbReference type="Pfam" id="PF03186">
    <property type="entry name" value="CobD_Cbib"/>
    <property type="match status" value="1"/>
</dbReference>
<dbReference type="AlphaFoldDB" id="A0A7G5FEA0"/>
<evidence type="ECO:0000313" key="10">
    <source>
        <dbReference type="EMBL" id="QMV84941.1"/>
    </source>
</evidence>
<dbReference type="UniPathway" id="UPA00148"/>
<evidence type="ECO:0000256" key="3">
    <source>
        <dbReference type="ARBA" id="ARBA00006263"/>
    </source>
</evidence>
<keyword evidence="8 9" id="KW-0472">Membrane</keyword>
<gene>
    <name evidence="9 10" type="primary">cobD</name>
    <name evidence="10" type="ORF">HW450_11500</name>
</gene>
<keyword evidence="4 9" id="KW-1003">Cell membrane</keyword>
<evidence type="ECO:0000256" key="5">
    <source>
        <dbReference type="ARBA" id="ARBA00022573"/>
    </source>
</evidence>
<evidence type="ECO:0000256" key="8">
    <source>
        <dbReference type="ARBA" id="ARBA00023136"/>
    </source>
</evidence>
<dbReference type="RefSeq" id="WP_182385748.1">
    <property type="nucleotide sequence ID" value="NZ_CP059833.1"/>
</dbReference>
<evidence type="ECO:0000256" key="7">
    <source>
        <dbReference type="ARBA" id="ARBA00022989"/>
    </source>
</evidence>
<accession>A0A7G5FEA0</accession>
<evidence type="ECO:0000256" key="4">
    <source>
        <dbReference type="ARBA" id="ARBA00022475"/>
    </source>
</evidence>
<sequence>MHAIAIIGGLTLDRIFGDPQRYHPVAYFGTAVTKAEKILYRDAKAAGAALVAVTTLPVVMATHAVYRKAPTVTTALALWAALGGRTLEETGRKLAQDLDNNDLDSARAWIPWLCSRDPHLLDKAGMARAAVESIAENTSDAAIAPIVWAAIAGAPGVVLHRCVNTLDAMVGYKSEKYRNFGWAAAKLDDVLAYLPARLTAVTHVVLAKDKQAAIAAWKNDAPQHPSPNAGPVEATAAVALGVQLGGETHYSYGVEMRPTLGTGPRPTAQTIFEAVQLAQRTQLIMGAVAVGLRSLIFRGGNKI</sequence>
<keyword evidence="6 9" id="KW-0812">Transmembrane</keyword>
<keyword evidence="11" id="KW-1185">Reference proteome</keyword>
<organism evidence="10 11">
    <name type="scientific">Corynebacterium hindlerae</name>
    <dbReference type="NCBI Taxonomy" id="699041"/>
    <lineage>
        <taxon>Bacteria</taxon>
        <taxon>Bacillati</taxon>
        <taxon>Actinomycetota</taxon>
        <taxon>Actinomycetes</taxon>
        <taxon>Mycobacteriales</taxon>
        <taxon>Corynebacteriaceae</taxon>
        <taxon>Corynebacterium</taxon>
    </lineage>
</organism>
<evidence type="ECO:0000313" key="11">
    <source>
        <dbReference type="Proteomes" id="UP000515570"/>
    </source>
</evidence>
<dbReference type="InterPro" id="IPR004485">
    <property type="entry name" value="Cobalamin_biosynth_CobD/CbiB"/>
</dbReference>
<proteinExistence type="inferred from homology"/>
<dbReference type="EMBL" id="CP059833">
    <property type="protein sequence ID" value="QMV84941.1"/>
    <property type="molecule type" value="Genomic_DNA"/>
</dbReference>
<comment type="function">
    <text evidence="9">Converts cobyric acid to cobinamide by the addition of aminopropanol on the F carboxylic group.</text>
</comment>
<evidence type="ECO:0000256" key="1">
    <source>
        <dbReference type="ARBA" id="ARBA00004651"/>
    </source>
</evidence>
<keyword evidence="5 9" id="KW-0169">Cobalamin biosynthesis</keyword>
<dbReference type="GO" id="GO:0015420">
    <property type="term" value="F:ABC-type vitamin B12 transporter activity"/>
    <property type="evidence" value="ECO:0007669"/>
    <property type="project" value="UniProtKB-UniRule"/>
</dbReference>
<protein>
    <recommendedName>
        <fullName evidence="9">Cobalamin biosynthesis protein CobD</fullName>
    </recommendedName>
</protein>
<comment type="pathway">
    <text evidence="2 9">Cofactor biosynthesis; adenosylcobalamin biosynthesis.</text>
</comment>